<accession>A0A4Q2KU03</accession>
<gene>
    <name evidence="1" type="ORF">EPT53_08250</name>
</gene>
<dbReference type="EMBL" id="SBAP01000020">
    <property type="protein sequence ID" value="RXZ68994.1"/>
    <property type="molecule type" value="Genomic_DNA"/>
</dbReference>
<dbReference type="RefSeq" id="WP_035900717.1">
    <property type="nucleotide sequence ID" value="NZ_JAMGTN010000010.1"/>
</dbReference>
<dbReference type="Proteomes" id="UP000289216">
    <property type="component" value="Unassembled WGS sequence"/>
</dbReference>
<sequence>MNFKEQLQEELEIFLNMEEFGEVFTLDSVEYVGVIEQPNSEVPKEEYEGVIREVDFIVYTKYQEPLEKYTSGKQVWLNKRLLVVHRAYEEQGLFVMELAERNRF</sequence>
<protein>
    <submittedName>
        <fullName evidence="1">Uncharacterized protein</fullName>
    </submittedName>
</protein>
<reference evidence="1 2" key="1">
    <citation type="submission" date="2019-01" db="EMBL/GenBank/DDBJ databases">
        <title>Fusobacterium necrophorum Isolated From the Uterus of Dairy Cows.</title>
        <authorList>
            <person name="Francis A.M."/>
        </authorList>
    </citation>
    <scope>NUCLEOTIDE SEQUENCE [LARGE SCALE GENOMIC DNA]</scope>
    <source>
        <strain evidence="1 2">KG35</strain>
    </source>
</reference>
<evidence type="ECO:0000313" key="2">
    <source>
        <dbReference type="Proteomes" id="UP000289216"/>
    </source>
</evidence>
<name>A0A4Q2KU03_9FUSO</name>
<proteinExistence type="predicted"/>
<organism evidence="1 2">
    <name type="scientific">Fusobacterium necrophorum</name>
    <dbReference type="NCBI Taxonomy" id="859"/>
    <lineage>
        <taxon>Bacteria</taxon>
        <taxon>Fusobacteriati</taxon>
        <taxon>Fusobacteriota</taxon>
        <taxon>Fusobacteriia</taxon>
        <taxon>Fusobacteriales</taxon>
        <taxon>Fusobacteriaceae</taxon>
        <taxon>Fusobacterium</taxon>
    </lineage>
</organism>
<evidence type="ECO:0000313" key="1">
    <source>
        <dbReference type="EMBL" id="RXZ68994.1"/>
    </source>
</evidence>
<dbReference type="AlphaFoldDB" id="A0A4Q2KU03"/>
<comment type="caution">
    <text evidence="1">The sequence shown here is derived from an EMBL/GenBank/DDBJ whole genome shotgun (WGS) entry which is preliminary data.</text>
</comment>